<dbReference type="Pfam" id="PF02174">
    <property type="entry name" value="IRS"/>
    <property type="match status" value="1"/>
</dbReference>
<dbReference type="GO" id="GO:0048477">
    <property type="term" value="P:oogenesis"/>
    <property type="evidence" value="ECO:0007669"/>
    <property type="project" value="UniProtKB-KW"/>
</dbReference>
<dbReference type="SUPFAM" id="SSF50729">
    <property type="entry name" value="PH domain-like"/>
    <property type="match status" value="2"/>
</dbReference>
<feature type="domain" description="IRS-type PTB" evidence="12">
    <location>
        <begin position="134"/>
        <end position="240"/>
    </location>
</feature>
<dbReference type="PRINTS" id="PR00628">
    <property type="entry name" value="INSULINRSI"/>
</dbReference>
<feature type="domain" description="PH" evidence="11">
    <location>
        <begin position="13"/>
        <end position="122"/>
    </location>
</feature>
<organism evidence="13 14">
    <name type="scientific">Aphidius gifuensis</name>
    <name type="common">Parasitoid wasp</name>
    <dbReference type="NCBI Taxonomy" id="684658"/>
    <lineage>
        <taxon>Eukaryota</taxon>
        <taxon>Metazoa</taxon>
        <taxon>Ecdysozoa</taxon>
        <taxon>Arthropoda</taxon>
        <taxon>Hexapoda</taxon>
        <taxon>Insecta</taxon>
        <taxon>Pterygota</taxon>
        <taxon>Neoptera</taxon>
        <taxon>Endopterygota</taxon>
        <taxon>Hymenoptera</taxon>
        <taxon>Apocrita</taxon>
        <taxon>Ichneumonoidea</taxon>
        <taxon>Braconidae</taxon>
        <taxon>Aphidiinae</taxon>
        <taxon>Aphidius</taxon>
    </lineage>
</organism>
<feature type="region of interest" description="Disordered" evidence="10">
    <location>
        <begin position="1220"/>
        <end position="1274"/>
    </location>
</feature>
<evidence type="ECO:0000256" key="4">
    <source>
        <dbReference type="ARBA" id="ARBA00022604"/>
    </source>
</evidence>
<evidence type="ECO:0000256" key="3">
    <source>
        <dbReference type="ARBA" id="ARBA00022553"/>
    </source>
</evidence>
<dbReference type="SMART" id="SM01244">
    <property type="entry name" value="IRS"/>
    <property type="match status" value="1"/>
</dbReference>
<feature type="compositionally biased region" description="Low complexity" evidence="10">
    <location>
        <begin position="1035"/>
        <end position="1057"/>
    </location>
</feature>
<dbReference type="SMART" id="SM00310">
    <property type="entry name" value="PTBI"/>
    <property type="match status" value="1"/>
</dbReference>
<comment type="function">
    <text evidence="9">Activates phosphatidylinositol 3-kinase when bound to the regulatory p85 subunit. May mediate the control of various cellular processes by insulin-like peptides. When phosphorylated by the insulin receptor binds specifically to various cellular proteins containing SH2 domains. Involved in control of cell proliferation, cell size, and body and organ growth throughout development. Also has a role in a signaling pathway controlling the physiological response required to endure periods of low nutrient conditions. Insulin/insulin-like growth factor (IGF) signaling pathway has a role in regulating aging and is necessary in the ovary for vitellogenic maturation.</text>
</comment>
<evidence type="ECO:0000256" key="9">
    <source>
        <dbReference type="ARBA" id="ARBA00046145"/>
    </source>
</evidence>
<keyword evidence="5" id="KW-0677">Repeat</keyword>
<evidence type="ECO:0000313" key="13">
    <source>
        <dbReference type="EMBL" id="KAF7995706.1"/>
    </source>
</evidence>
<feature type="region of interest" description="Disordered" evidence="10">
    <location>
        <begin position="1032"/>
        <end position="1093"/>
    </location>
</feature>
<sequence>MSSNKINETNSDNIILSGQLKKASSIPIVSVKSVRKKFFVLRGDRPGQSPSLEYYDSKKKFINQQPPKRCIQLRGCYDISRKDLSKNKRVIALYAKEECVSLIFDNEEEVKKWFDAIQSLTGDGPDGEEPRPTFEHVWHVSLQKKGLGEKQNLHGPFRLRLTDKTLSMTKITNEQNSDYLEFPLTTIRRCGCMDRIFYMEVGRSAMTGEGDYWMKAEDNNIATNMHFAIMNAMTRSKERDKDDILPQARKRSSSANEASKPISFIPRRHTGQKIGFSPVEELNDNKDQSEPLQEQNVTASSHSQSTSSGNTLTGTTTRDRCDSLPSRARTTSEGYPVMPIHNKTVHLAPHTSTRPHSMYGRGVSYSPPGTSMPISPASCSTDSAGSSLSMDDNNCDNNAIEETAISRYGHSLTPDEPVIFEENDDYAIWSNDNQMQKYSLNFKSHSPCQQSSYVEMHSPSNSSPGQGGDLSSYLPMSPATHHHHHHHNNQHNNNNHSRTSSLVEDITLSGDGYVPMAPLPITNTGYIDMDRSSNHNNGHYSDDMSQHGSTCSVTSGTPSTDSRLIGYSLDKVTSFLPPIDDLRPARAYSVGSRQDQSRKNRFEPFNNDTSRVRAFSVGSRTKHPELSRLQNAMIIKKQTSVENINPNKSNSAPLLSSSWGHNSVASDRMEDLMEMDFSKTPPTTIATPPPTTTTPTTTILSPLSSFNTQLPINTAIDTSSYVDMIPGLSTVTTTASFIDRSRINKANITTANHNHNYLTMTTASTTILTATSTPTTTTPPSSVVAHKPIVQTLMPVVESEGLNCNHVNNLQDEWPKLETIPKQSESYLNTKGPAGIARTPPVDLPQPRKPPEGYVEMSFKTRPCLEQNYMNMSIENTSKYRRNQRAGSRKDKCNRSHSISTKYTKNSCFLQLNGNNNIVSTDSADNTPVSTPQSITTPTGSNTTIFPFTLNSPQSPIKSFNISDKSAPTSSDCSPDIGDYALMTSVKHPLTAISSPIEINNDKKLFNRPESPIKQTINKTIIENLNLQKNDIKTSPQQQQQQQQQNNNDLSLSPLNKKLSDLTIKKKNNLSKNTTSPVTVTSNNNNNLKDDNNIKLTNDINKKIINSTNRDFKKTTNELLLQNPVTKKLTELTISKTKLIGSSPNTSPTLIGQLKILPTKTLKNSNDDGGGGVSSATTTTTATITNVNTITTSTITSSSSSSSSSSSAPTITTATIAATTTTTSTTTSSSSSSSQLDSEGYEKLQPGATMCNYASLDLPESSSVPPLSPTPAQDGFRYAEIDFAKLKQN</sequence>
<feature type="compositionally biased region" description="Low complexity" evidence="10">
    <location>
        <begin position="1255"/>
        <end position="1265"/>
    </location>
</feature>
<evidence type="ECO:0000256" key="10">
    <source>
        <dbReference type="SAM" id="MobiDB-lite"/>
    </source>
</evidence>
<feature type="region of interest" description="Disordered" evidence="10">
    <location>
        <begin position="237"/>
        <end position="336"/>
    </location>
</feature>
<comment type="subunit">
    <text evidence="1">Bindings to phosphatidylinositol 3-kinase and SHP2.</text>
</comment>
<dbReference type="InterPro" id="IPR001849">
    <property type="entry name" value="PH_domain"/>
</dbReference>
<feature type="compositionally biased region" description="Basic residues" evidence="10">
    <location>
        <begin position="480"/>
        <end position="489"/>
    </location>
</feature>
<dbReference type="InterPro" id="IPR011993">
    <property type="entry name" value="PH-like_dom_sf"/>
</dbReference>
<evidence type="ECO:0000313" key="14">
    <source>
        <dbReference type="Proteomes" id="UP000639338"/>
    </source>
</evidence>
<keyword evidence="4" id="KW-0341">Growth regulation</keyword>
<evidence type="ECO:0000256" key="6">
    <source>
        <dbReference type="ARBA" id="ARBA00022782"/>
    </source>
</evidence>
<dbReference type="SMART" id="SM00233">
    <property type="entry name" value="PH"/>
    <property type="match status" value="1"/>
</dbReference>
<dbReference type="PROSITE" id="PS50003">
    <property type="entry name" value="PH_DOMAIN"/>
    <property type="match status" value="1"/>
</dbReference>
<feature type="compositionally biased region" description="Low complexity" evidence="10">
    <location>
        <begin position="1220"/>
        <end position="1234"/>
    </location>
</feature>
<dbReference type="GO" id="GO:0005886">
    <property type="term" value="C:plasma membrane"/>
    <property type="evidence" value="ECO:0007669"/>
    <property type="project" value="TreeGrafter"/>
</dbReference>
<dbReference type="InterPro" id="IPR002404">
    <property type="entry name" value="IRS_PTB"/>
</dbReference>
<comment type="caution">
    <text evidence="13">The sequence shown here is derived from an EMBL/GenBank/DDBJ whole genome shotgun (WGS) entry which is preliminary data.</text>
</comment>
<name>A0A834Y0J6_APHGI</name>
<evidence type="ECO:0000256" key="5">
    <source>
        <dbReference type="ARBA" id="ARBA00022737"/>
    </source>
</evidence>
<evidence type="ECO:0000256" key="2">
    <source>
        <dbReference type="ARBA" id="ARBA00015710"/>
    </source>
</evidence>
<accession>A0A834Y0J6</accession>
<dbReference type="Pfam" id="PF00169">
    <property type="entry name" value="PH"/>
    <property type="match status" value="1"/>
</dbReference>
<evidence type="ECO:0000256" key="7">
    <source>
        <dbReference type="ARBA" id="ARBA00022943"/>
    </source>
</evidence>
<evidence type="ECO:0000259" key="11">
    <source>
        <dbReference type="PROSITE" id="PS50003"/>
    </source>
</evidence>
<reference evidence="13 14" key="1">
    <citation type="submission" date="2020-08" db="EMBL/GenBank/DDBJ databases">
        <title>Aphidius gifuensis genome sequencing and assembly.</title>
        <authorList>
            <person name="Du Z."/>
        </authorList>
    </citation>
    <scope>NUCLEOTIDE SEQUENCE [LARGE SCALE GENOMIC DNA]</scope>
    <source>
        <strain evidence="13">YNYX2018</strain>
        <tissue evidence="13">Adults</tissue>
    </source>
</reference>
<dbReference type="InterPro" id="IPR039011">
    <property type="entry name" value="IRS"/>
</dbReference>
<feature type="compositionally biased region" description="Polar residues" evidence="10">
    <location>
        <begin position="290"/>
        <end position="299"/>
    </location>
</feature>
<protein>
    <recommendedName>
        <fullName evidence="2">Insulin receptor substrate 1</fullName>
    </recommendedName>
    <alternativeName>
        <fullName evidence="8">Protein chico</fullName>
    </alternativeName>
</protein>
<dbReference type="PANTHER" id="PTHR10614">
    <property type="entry name" value="INSULIN RECEPTOR SUBSTRATE"/>
    <property type="match status" value="1"/>
</dbReference>
<dbReference type="PROSITE" id="PS51064">
    <property type="entry name" value="IRS_PTB"/>
    <property type="match status" value="1"/>
</dbReference>
<dbReference type="CDD" id="cd01204">
    <property type="entry name" value="PTB_IRS"/>
    <property type="match status" value="1"/>
</dbReference>
<gene>
    <name evidence="13" type="ORF">HCN44_006813</name>
</gene>
<evidence type="ECO:0000259" key="12">
    <source>
        <dbReference type="PROSITE" id="PS51064"/>
    </source>
</evidence>
<dbReference type="Proteomes" id="UP000639338">
    <property type="component" value="Unassembled WGS sequence"/>
</dbReference>
<dbReference type="GO" id="GO:0005158">
    <property type="term" value="F:insulin receptor binding"/>
    <property type="evidence" value="ECO:0007669"/>
    <property type="project" value="InterPro"/>
</dbReference>
<feature type="region of interest" description="Disordered" evidence="10">
    <location>
        <begin position="450"/>
        <end position="499"/>
    </location>
</feature>
<dbReference type="PANTHER" id="PTHR10614:SF13">
    <property type="entry name" value="INSULIN RECEPTOR SUBSTRATE 1"/>
    <property type="match status" value="1"/>
</dbReference>
<dbReference type="GO" id="GO:0005829">
    <property type="term" value="C:cytosol"/>
    <property type="evidence" value="ECO:0007669"/>
    <property type="project" value="TreeGrafter"/>
</dbReference>
<keyword evidence="3" id="KW-0597">Phosphoprotein</keyword>
<keyword evidence="7" id="KW-0896">Oogenesis</keyword>
<dbReference type="OrthoDB" id="946068at2759"/>
<evidence type="ECO:0000256" key="1">
    <source>
        <dbReference type="ARBA" id="ARBA00011440"/>
    </source>
</evidence>
<dbReference type="GO" id="GO:0043548">
    <property type="term" value="F:phosphatidylinositol 3-kinase binding"/>
    <property type="evidence" value="ECO:0007669"/>
    <property type="project" value="TreeGrafter"/>
</dbReference>
<dbReference type="GO" id="GO:0008286">
    <property type="term" value="P:insulin receptor signaling pathway"/>
    <property type="evidence" value="ECO:0007669"/>
    <property type="project" value="InterPro"/>
</dbReference>
<keyword evidence="14" id="KW-1185">Reference proteome</keyword>
<keyword evidence="6" id="KW-0221">Differentiation</keyword>
<dbReference type="Gene3D" id="2.30.29.30">
    <property type="entry name" value="Pleckstrin-homology domain (PH domain)/Phosphotyrosine-binding domain (PTB)"/>
    <property type="match status" value="2"/>
</dbReference>
<evidence type="ECO:0000256" key="8">
    <source>
        <dbReference type="ARBA" id="ARBA00033282"/>
    </source>
</evidence>
<dbReference type="EMBL" id="JACMRX010000002">
    <property type="protein sequence ID" value="KAF7995706.1"/>
    <property type="molecule type" value="Genomic_DNA"/>
</dbReference>
<feature type="compositionally biased region" description="Polar residues" evidence="10">
    <location>
        <begin position="450"/>
        <end position="464"/>
    </location>
</feature>
<proteinExistence type="predicted"/>
<feature type="compositionally biased region" description="Low complexity" evidence="10">
    <location>
        <begin position="300"/>
        <end position="316"/>
    </location>
</feature>
<feature type="region of interest" description="Disordered" evidence="10">
    <location>
        <begin position="921"/>
        <end position="942"/>
    </location>
</feature>